<dbReference type="EMBL" id="CAJVQA010017181">
    <property type="protein sequence ID" value="CAG8747389.1"/>
    <property type="molecule type" value="Genomic_DNA"/>
</dbReference>
<sequence>MPNSLLKFRYNATRACDSCKHFKVRCKYSDKSLECNECIKRNNECTYSAQPKRRGPKHKKDSTNNDKAVQVDKLFRELSS</sequence>
<dbReference type="Pfam" id="PF00172">
    <property type="entry name" value="Zn_clus"/>
    <property type="match status" value="1"/>
</dbReference>
<feature type="region of interest" description="Disordered" evidence="2">
    <location>
        <begin position="48"/>
        <end position="71"/>
    </location>
</feature>
<evidence type="ECO:0000259" key="3">
    <source>
        <dbReference type="PROSITE" id="PS50048"/>
    </source>
</evidence>
<keyword evidence="5" id="KW-1185">Reference proteome</keyword>
<dbReference type="InterPro" id="IPR050797">
    <property type="entry name" value="Carb_Metab_Trans_Reg"/>
</dbReference>
<gene>
    <name evidence="4" type="ORF">CPELLU_LOCUS14472</name>
</gene>
<dbReference type="GO" id="GO:0000981">
    <property type="term" value="F:DNA-binding transcription factor activity, RNA polymerase II-specific"/>
    <property type="evidence" value="ECO:0007669"/>
    <property type="project" value="InterPro"/>
</dbReference>
<dbReference type="SUPFAM" id="SSF57701">
    <property type="entry name" value="Zn2/Cys6 DNA-binding domain"/>
    <property type="match status" value="1"/>
</dbReference>
<dbReference type="Gene3D" id="4.10.240.10">
    <property type="entry name" value="Zn(2)-C6 fungal-type DNA-binding domain"/>
    <property type="match status" value="1"/>
</dbReference>
<dbReference type="PANTHER" id="PTHR31668">
    <property type="entry name" value="GLUCOSE TRANSPORT TRANSCRIPTION REGULATOR RGT1-RELATED-RELATED"/>
    <property type="match status" value="1"/>
</dbReference>
<keyword evidence="1" id="KW-0539">Nucleus</keyword>
<feature type="non-terminal residue" evidence="4">
    <location>
        <position position="80"/>
    </location>
</feature>
<evidence type="ECO:0000313" key="5">
    <source>
        <dbReference type="Proteomes" id="UP000789759"/>
    </source>
</evidence>
<dbReference type="PROSITE" id="PS00463">
    <property type="entry name" value="ZN2_CY6_FUNGAL_1"/>
    <property type="match status" value="1"/>
</dbReference>
<reference evidence="4" key="1">
    <citation type="submission" date="2021-06" db="EMBL/GenBank/DDBJ databases">
        <authorList>
            <person name="Kallberg Y."/>
            <person name="Tangrot J."/>
            <person name="Rosling A."/>
        </authorList>
    </citation>
    <scope>NUCLEOTIDE SEQUENCE</scope>
    <source>
        <strain evidence="4">FL966</strain>
    </source>
</reference>
<evidence type="ECO:0000313" key="4">
    <source>
        <dbReference type="EMBL" id="CAG8747389.1"/>
    </source>
</evidence>
<protein>
    <submittedName>
        <fullName evidence="4">2815_t:CDS:1</fullName>
    </submittedName>
</protein>
<dbReference type="Proteomes" id="UP000789759">
    <property type="component" value="Unassembled WGS sequence"/>
</dbReference>
<dbReference type="InterPro" id="IPR001138">
    <property type="entry name" value="Zn2Cys6_DnaBD"/>
</dbReference>
<dbReference type="InterPro" id="IPR036864">
    <property type="entry name" value="Zn2-C6_fun-type_DNA-bd_sf"/>
</dbReference>
<name>A0A9N9NNG2_9GLOM</name>
<accession>A0A9N9NNG2</accession>
<dbReference type="AlphaFoldDB" id="A0A9N9NNG2"/>
<feature type="domain" description="Zn(2)-C6 fungal-type" evidence="3">
    <location>
        <begin position="15"/>
        <end position="47"/>
    </location>
</feature>
<evidence type="ECO:0000256" key="2">
    <source>
        <dbReference type="SAM" id="MobiDB-lite"/>
    </source>
</evidence>
<feature type="compositionally biased region" description="Basic and acidic residues" evidence="2">
    <location>
        <begin position="61"/>
        <end position="71"/>
    </location>
</feature>
<feature type="compositionally biased region" description="Basic residues" evidence="2">
    <location>
        <begin position="51"/>
        <end position="60"/>
    </location>
</feature>
<dbReference type="PROSITE" id="PS50048">
    <property type="entry name" value="ZN2_CY6_FUNGAL_2"/>
    <property type="match status" value="1"/>
</dbReference>
<dbReference type="OrthoDB" id="2123952at2759"/>
<dbReference type="GO" id="GO:0008270">
    <property type="term" value="F:zinc ion binding"/>
    <property type="evidence" value="ECO:0007669"/>
    <property type="project" value="InterPro"/>
</dbReference>
<proteinExistence type="predicted"/>
<evidence type="ECO:0000256" key="1">
    <source>
        <dbReference type="ARBA" id="ARBA00023242"/>
    </source>
</evidence>
<organism evidence="4 5">
    <name type="scientific">Cetraspora pellucida</name>
    <dbReference type="NCBI Taxonomy" id="1433469"/>
    <lineage>
        <taxon>Eukaryota</taxon>
        <taxon>Fungi</taxon>
        <taxon>Fungi incertae sedis</taxon>
        <taxon>Mucoromycota</taxon>
        <taxon>Glomeromycotina</taxon>
        <taxon>Glomeromycetes</taxon>
        <taxon>Diversisporales</taxon>
        <taxon>Gigasporaceae</taxon>
        <taxon>Cetraspora</taxon>
    </lineage>
</organism>
<comment type="caution">
    <text evidence="4">The sequence shown here is derived from an EMBL/GenBank/DDBJ whole genome shotgun (WGS) entry which is preliminary data.</text>
</comment>
<dbReference type="SMART" id="SM00066">
    <property type="entry name" value="GAL4"/>
    <property type="match status" value="1"/>
</dbReference>